<feature type="compositionally biased region" description="Low complexity" evidence="1">
    <location>
        <begin position="37"/>
        <end position="47"/>
    </location>
</feature>
<reference evidence="2 3" key="1">
    <citation type="submission" date="2018-02" db="EMBL/GenBank/DDBJ databases">
        <title>The genomes of Aspergillus section Nigri reveals drivers in fungal speciation.</title>
        <authorList>
            <consortium name="DOE Joint Genome Institute"/>
            <person name="Vesth T.C."/>
            <person name="Nybo J."/>
            <person name="Theobald S."/>
            <person name="Brandl J."/>
            <person name="Frisvad J.C."/>
            <person name="Nielsen K.F."/>
            <person name="Lyhne E.K."/>
            <person name="Kogle M.E."/>
            <person name="Kuo A."/>
            <person name="Riley R."/>
            <person name="Clum A."/>
            <person name="Nolan M."/>
            <person name="Lipzen A."/>
            <person name="Salamov A."/>
            <person name="Henrissat B."/>
            <person name="Wiebenga A."/>
            <person name="De vries R.P."/>
            <person name="Grigoriev I.V."/>
            <person name="Mortensen U.H."/>
            <person name="Andersen M.R."/>
            <person name="Baker S.E."/>
        </authorList>
    </citation>
    <scope>NUCLEOTIDE SEQUENCE [LARGE SCALE GENOMIC DNA]</scope>
    <source>
        <strain evidence="2 3">CBS 707.79</strain>
    </source>
</reference>
<evidence type="ECO:0000313" key="3">
    <source>
        <dbReference type="Proteomes" id="UP000247810"/>
    </source>
</evidence>
<organism evidence="2 3">
    <name type="scientific">Aspergillus ellipticus CBS 707.79</name>
    <dbReference type="NCBI Taxonomy" id="1448320"/>
    <lineage>
        <taxon>Eukaryota</taxon>
        <taxon>Fungi</taxon>
        <taxon>Dikarya</taxon>
        <taxon>Ascomycota</taxon>
        <taxon>Pezizomycotina</taxon>
        <taxon>Eurotiomycetes</taxon>
        <taxon>Eurotiomycetidae</taxon>
        <taxon>Eurotiales</taxon>
        <taxon>Aspergillaceae</taxon>
        <taxon>Aspergillus</taxon>
        <taxon>Aspergillus subgen. Circumdati</taxon>
    </lineage>
</organism>
<protein>
    <submittedName>
        <fullName evidence="2">Uncharacterized protein</fullName>
    </submittedName>
</protein>
<feature type="region of interest" description="Disordered" evidence="1">
    <location>
        <begin position="37"/>
        <end position="68"/>
    </location>
</feature>
<gene>
    <name evidence="2" type="ORF">BO71DRAFT_54636</name>
</gene>
<keyword evidence="3" id="KW-1185">Reference proteome</keyword>
<dbReference type="OrthoDB" id="4508069at2759"/>
<dbReference type="AlphaFoldDB" id="A0A319D2C7"/>
<accession>A0A319D2C7</accession>
<dbReference type="EMBL" id="KZ825951">
    <property type="protein sequence ID" value="PYH91269.1"/>
    <property type="molecule type" value="Genomic_DNA"/>
</dbReference>
<name>A0A319D2C7_9EURO</name>
<dbReference type="Proteomes" id="UP000247810">
    <property type="component" value="Unassembled WGS sequence"/>
</dbReference>
<proteinExistence type="predicted"/>
<evidence type="ECO:0000256" key="1">
    <source>
        <dbReference type="SAM" id="MobiDB-lite"/>
    </source>
</evidence>
<sequence>MPDTTRRRPFSLRTLFPGRSRKDKACAAKYHQLPSLQPASVSLSSSFPREKQTTPTTPPTPTTTTSLTWEDIDPPTDYYLHALTYDDHPPQYKQDITEIMIDTARKQAVVPASSLPGYNDVSGAVVVDWDGLPHFLSPQEEEDRRLALQRAVQEKMLGLPRQTPFAWECSAAPPSARSVSLPKYEPPLAASKVKGARSAMR</sequence>
<dbReference type="VEuPathDB" id="FungiDB:BO71DRAFT_54636"/>
<evidence type="ECO:0000313" key="2">
    <source>
        <dbReference type="EMBL" id="PYH91269.1"/>
    </source>
</evidence>